<protein>
    <submittedName>
        <fullName evidence="1">Uncharacterized protein</fullName>
    </submittedName>
</protein>
<comment type="caution">
    <text evidence="1">The sequence shown here is derived from an EMBL/GenBank/DDBJ whole genome shotgun (WGS) entry which is preliminary data.</text>
</comment>
<reference evidence="1 2" key="1">
    <citation type="submission" date="2019-08" db="EMBL/GenBank/DDBJ databases">
        <title>Bacterial whole genome sequence for Glaciihabitans sp. CHu50b-6-2.</title>
        <authorList>
            <person name="Jin L."/>
        </authorList>
    </citation>
    <scope>NUCLEOTIDE SEQUENCE [LARGE SCALE GENOMIC DNA]</scope>
    <source>
        <strain evidence="1 2">CHu50b-6-2</strain>
    </source>
</reference>
<dbReference type="EMBL" id="VRMG01000009">
    <property type="protein sequence ID" value="TXN29308.1"/>
    <property type="molecule type" value="Genomic_DNA"/>
</dbReference>
<accession>A0A5C8UN61</accession>
<organism evidence="1 2">
    <name type="scientific">Lacisediminihabitans profunda</name>
    <dbReference type="NCBI Taxonomy" id="2594790"/>
    <lineage>
        <taxon>Bacteria</taxon>
        <taxon>Bacillati</taxon>
        <taxon>Actinomycetota</taxon>
        <taxon>Actinomycetes</taxon>
        <taxon>Micrococcales</taxon>
        <taxon>Microbacteriaceae</taxon>
        <taxon>Lacisediminihabitans</taxon>
    </lineage>
</organism>
<evidence type="ECO:0000313" key="1">
    <source>
        <dbReference type="EMBL" id="TXN29308.1"/>
    </source>
</evidence>
<dbReference type="RefSeq" id="WP_147784326.1">
    <property type="nucleotide sequence ID" value="NZ_VRMG01000009.1"/>
</dbReference>
<proteinExistence type="predicted"/>
<dbReference type="AlphaFoldDB" id="A0A5C8UN61"/>
<dbReference type="Proteomes" id="UP000321379">
    <property type="component" value="Unassembled WGS sequence"/>
</dbReference>
<sequence length="221" mass="25426">MSDAGYPQEKPKWPGPVARVEWIFNDETRVAAKQAEMLTIDLRAFSRWAESMEALIAEELSDKEFTGRRMDALKAWEKDRKRAQRNLHYKYDPRRRDPARIERDIRAIRIKLAKQRVELDTHIARRQANVWAMPEEVDPAPAKARRPRVEKPLVRRDLPELPFLRSLNGVDEAVIEMVKDAAGIEDLTGTTDDELWTALVEHGIPTASTQMYIDALNAGQS</sequence>
<name>A0A5C8UN61_9MICO</name>
<evidence type="ECO:0000313" key="2">
    <source>
        <dbReference type="Proteomes" id="UP000321379"/>
    </source>
</evidence>
<gene>
    <name evidence="1" type="ORF">FVP33_14105</name>
</gene>
<keyword evidence="2" id="KW-1185">Reference proteome</keyword>